<evidence type="ECO:0000313" key="2">
    <source>
        <dbReference type="EMBL" id="KAJ4165687.1"/>
    </source>
</evidence>
<gene>
    <name evidence="2" type="ORF">LMH87_007310</name>
</gene>
<sequence length="464" mass="50647">MFDGRQPSELGGRCQLAGRCLPAAHLNNYAAHLKVFFLLVNVYSPIYTPSNSSFFPLPDRSSRPPVSVTRQTSTVSPTLVQRIIMLKLATAIAILNGLAPLSNAEKTDNATLVLCDCGIGDNKDQPSWSTSRQMNWYKSLTWPDSVKKYPAAPDMAVEVPFGNGVYPWNPTGATEKMPNGDVWSVYVEEQTPEGFKAGNAVKKDGETLDCWSYHGRPISAAVNKTANHDAICWSAFVCNSNNSPPKRPSDMTPTTTSPSATAPSTSDFTQQPTPTESSGSKVLSVDAGVSPRFINWANNWDAFINNFVWDQITGNCVGGPFRGDGFTMTFECSGVQIDSDTHMTLQLIKALRDVGMNSLWFNQNPIIPGTNVSTNGTIPTPPSWVVMPESLSLTATDVAAQKVLGHLSYTTKYDNFLANPCSTCETARFNAGFFDPILEAMKGTFPEYNNYHVQAVCDPWVVCF</sequence>
<feature type="compositionally biased region" description="Polar residues" evidence="1">
    <location>
        <begin position="267"/>
        <end position="281"/>
    </location>
</feature>
<feature type="compositionally biased region" description="Low complexity" evidence="1">
    <location>
        <begin position="252"/>
        <end position="266"/>
    </location>
</feature>
<reference evidence="2" key="1">
    <citation type="journal article" date="2023" name="Access Microbiol">
        <title>De-novo genome assembly for Akanthomyces muscarius, a biocontrol agent of insect agricultural pests.</title>
        <authorList>
            <person name="Erdos Z."/>
            <person name="Studholme D.J."/>
            <person name="Raymond B."/>
            <person name="Sharma M."/>
        </authorList>
    </citation>
    <scope>NUCLEOTIDE SEQUENCE</scope>
    <source>
        <strain evidence="2">Ve6</strain>
    </source>
</reference>
<comment type="caution">
    <text evidence="2">The sequence shown here is derived from an EMBL/GenBank/DDBJ whole genome shotgun (WGS) entry which is preliminary data.</text>
</comment>
<name>A0A9W8QSN9_AKAMU</name>
<evidence type="ECO:0000256" key="1">
    <source>
        <dbReference type="SAM" id="MobiDB-lite"/>
    </source>
</evidence>
<dbReference type="EMBL" id="JAJHUN010000001">
    <property type="protein sequence ID" value="KAJ4165687.1"/>
    <property type="molecule type" value="Genomic_DNA"/>
</dbReference>
<keyword evidence="3" id="KW-1185">Reference proteome</keyword>
<dbReference type="GeneID" id="80894469"/>
<proteinExistence type="predicted"/>
<dbReference type="Proteomes" id="UP001144673">
    <property type="component" value="Chromosome 1"/>
</dbReference>
<dbReference type="RefSeq" id="XP_056060602.1">
    <property type="nucleotide sequence ID" value="XM_056192376.1"/>
</dbReference>
<dbReference type="KEGG" id="amus:LMH87_007310"/>
<feature type="region of interest" description="Disordered" evidence="1">
    <location>
        <begin position="243"/>
        <end position="282"/>
    </location>
</feature>
<dbReference type="AlphaFoldDB" id="A0A9W8QSN9"/>
<evidence type="ECO:0000313" key="3">
    <source>
        <dbReference type="Proteomes" id="UP001144673"/>
    </source>
</evidence>
<accession>A0A9W8QSN9</accession>
<organism evidence="2 3">
    <name type="scientific">Akanthomyces muscarius</name>
    <name type="common">Entomopathogenic fungus</name>
    <name type="synonym">Lecanicillium muscarium</name>
    <dbReference type="NCBI Taxonomy" id="2231603"/>
    <lineage>
        <taxon>Eukaryota</taxon>
        <taxon>Fungi</taxon>
        <taxon>Dikarya</taxon>
        <taxon>Ascomycota</taxon>
        <taxon>Pezizomycotina</taxon>
        <taxon>Sordariomycetes</taxon>
        <taxon>Hypocreomycetidae</taxon>
        <taxon>Hypocreales</taxon>
        <taxon>Cordycipitaceae</taxon>
        <taxon>Akanthomyces</taxon>
    </lineage>
</organism>
<protein>
    <submittedName>
        <fullName evidence="2">Uncharacterized protein</fullName>
    </submittedName>
</protein>